<keyword evidence="4 10" id="KW-1133">Transmembrane helix</keyword>
<accession>A0ABS5EBV2</accession>
<evidence type="ECO:0000256" key="7">
    <source>
        <dbReference type="ARBA" id="ARBA00023173"/>
    </source>
</evidence>
<keyword evidence="7" id="KW-0869">Chloride channel</keyword>
<evidence type="ECO:0000256" key="1">
    <source>
        <dbReference type="ARBA" id="ARBA00004141"/>
    </source>
</evidence>
<evidence type="ECO:0000256" key="6">
    <source>
        <dbReference type="ARBA" id="ARBA00023136"/>
    </source>
</evidence>
<protein>
    <submittedName>
        <fullName evidence="11">Chloride channel protein</fullName>
    </submittedName>
</protein>
<dbReference type="RefSeq" id="WP_211865719.1">
    <property type="nucleotide sequence ID" value="NZ_JAAEDI010000002.1"/>
</dbReference>
<name>A0ABS5EBV2_9PROT</name>
<feature type="transmembrane region" description="Helical" evidence="10">
    <location>
        <begin position="248"/>
        <end position="267"/>
    </location>
</feature>
<evidence type="ECO:0000256" key="8">
    <source>
        <dbReference type="ARBA" id="ARBA00023214"/>
    </source>
</evidence>
<keyword evidence="6 10" id="KW-0472">Membrane</keyword>
<reference evidence="12" key="1">
    <citation type="journal article" date="2021" name="Syst. Appl. Microbiol.">
        <title>Roseomonas hellenica sp. nov., isolated from roots of wild-growing Alkanna tinctoria.</title>
        <authorList>
            <person name="Rat A."/>
            <person name="Naranjo H.D."/>
            <person name="Lebbe L."/>
            <person name="Cnockaert M."/>
            <person name="Krigas N."/>
            <person name="Grigoriadou K."/>
            <person name="Maloupa E."/>
            <person name="Willems A."/>
        </authorList>
    </citation>
    <scope>NUCLEOTIDE SEQUENCE [LARGE SCALE GENOMIC DNA]</scope>
    <source>
        <strain evidence="12">LMG 31159</strain>
    </source>
</reference>
<evidence type="ECO:0000256" key="3">
    <source>
        <dbReference type="ARBA" id="ARBA00022692"/>
    </source>
</evidence>
<dbReference type="EMBL" id="JAAEDI010000002">
    <property type="protein sequence ID" value="MBR0648496.1"/>
    <property type="molecule type" value="Genomic_DNA"/>
</dbReference>
<feature type="transmembrane region" description="Helical" evidence="10">
    <location>
        <begin position="318"/>
        <end position="336"/>
    </location>
</feature>
<evidence type="ECO:0000256" key="2">
    <source>
        <dbReference type="ARBA" id="ARBA00022448"/>
    </source>
</evidence>
<sequence>MLTGLAGGLAGLSLALLLHGIQHLAYGYSLDALVGGESFLDGVTGAAPERRLAVLAACGLVAGLGWWAVYRFGRKLVPIRDVVADPSARMPAGATLAHVLLQIATVALGSPLGREVAPRELGALLAAGVARRLGITGEELRILVACGAGAGLAAVYNVPLGGTVFIMEVLLRSFAPVVAVPAMAASVIGACVAWVGLGDVYQYDLQRIGISASLVAWAVAAGPALGAGAWVFARLAERARAAAPEDARIIPFCLLVFAAIGVLAMAFPQLPGNGKGPIQLGLEGDLGLRLAAMLLVLKVLATLAALRAGAAGGLLTPGMSIGALAGVLLGAAWSLWWPSAPGQAAFALVGAVAFLAVSQRMPITAIMLGFEFTGADHDFAVPMLIGVALASGTARACDHLAGAGAPRG</sequence>
<gene>
    <name evidence="11" type="ORF">GXW78_02380</name>
</gene>
<dbReference type="PRINTS" id="PR00762">
    <property type="entry name" value="CLCHANNEL"/>
</dbReference>
<feature type="transmembrane region" description="Helical" evidence="10">
    <location>
        <begin position="51"/>
        <end position="70"/>
    </location>
</feature>
<feature type="transmembrane region" description="Helical" evidence="10">
    <location>
        <begin position="174"/>
        <end position="195"/>
    </location>
</feature>
<dbReference type="InterPro" id="IPR014743">
    <property type="entry name" value="Cl-channel_core"/>
</dbReference>
<dbReference type="SUPFAM" id="SSF81340">
    <property type="entry name" value="Clc chloride channel"/>
    <property type="match status" value="1"/>
</dbReference>
<feature type="transmembrane region" description="Helical" evidence="10">
    <location>
        <begin position="215"/>
        <end position="236"/>
    </location>
</feature>
<dbReference type="Proteomes" id="UP000698752">
    <property type="component" value="Unassembled WGS sequence"/>
</dbReference>
<dbReference type="PANTHER" id="PTHR43427:SF6">
    <property type="entry name" value="CHLORIDE CHANNEL PROTEIN CLC-E"/>
    <property type="match status" value="1"/>
</dbReference>
<keyword evidence="9" id="KW-0407">Ion channel</keyword>
<feature type="transmembrane region" description="Helical" evidence="10">
    <location>
        <begin position="342"/>
        <end position="358"/>
    </location>
</feature>
<keyword evidence="8" id="KW-0868">Chloride</keyword>
<proteinExistence type="predicted"/>
<dbReference type="Pfam" id="PF00654">
    <property type="entry name" value="Voltage_CLC"/>
    <property type="match status" value="1"/>
</dbReference>
<dbReference type="InterPro" id="IPR001807">
    <property type="entry name" value="ClC"/>
</dbReference>
<evidence type="ECO:0000313" key="11">
    <source>
        <dbReference type="EMBL" id="MBR0648496.1"/>
    </source>
</evidence>
<keyword evidence="12" id="KW-1185">Reference proteome</keyword>
<feature type="transmembrane region" description="Helical" evidence="10">
    <location>
        <begin position="287"/>
        <end position="306"/>
    </location>
</feature>
<keyword evidence="2" id="KW-0813">Transport</keyword>
<comment type="caution">
    <text evidence="11">The sequence shown here is derived from an EMBL/GenBank/DDBJ whole genome shotgun (WGS) entry which is preliminary data.</text>
</comment>
<dbReference type="PANTHER" id="PTHR43427">
    <property type="entry name" value="CHLORIDE CHANNEL PROTEIN CLC-E"/>
    <property type="match status" value="1"/>
</dbReference>
<dbReference type="Gene3D" id="1.10.3080.10">
    <property type="entry name" value="Clc chloride channel"/>
    <property type="match status" value="1"/>
</dbReference>
<evidence type="ECO:0000256" key="9">
    <source>
        <dbReference type="ARBA" id="ARBA00023303"/>
    </source>
</evidence>
<comment type="subcellular location">
    <subcellularLocation>
        <location evidence="1">Membrane</location>
        <topology evidence="1">Multi-pass membrane protein</topology>
    </subcellularLocation>
</comment>
<evidence type="ECO:0000256" key="5">
    <source>
        <dbReference type="ARBA" id="ARBA00023065"/>
    </source>
</evidence>
<dbReference type="InterPro" id="IPR050368">
    <property type="entry name" value="ClC-type_chloride_channel"/>
</dbReference>
<organism evidence="11 12">
    <name type="scientific">Neoroseomonas terrae</name>
    <dbReference type="NCBI Taxonomy" id="424799"/>
    <lineage>
        <taxon>Bacteria</taxon>
        <taxon>Pseudomonadati</taxon>
        <taxon>Pseudomonadota</taxon>
        <taxon>Alphaproteobacteria</taxon>
        <taxon>Acetobacterales</taxon>
        <taxon>Acetobacteraceae</taxon>
        <taxon>Neoroseomonas</taxon>
    </lineage>
</organism>
<evidence type="ECO:0000313" key="12">
    <source>
        <dbReference type="Proteomes" id="UP000698752"/>
    </source>
</evidence>
<evidence type="ECO:0000256" key="4">
    <source>
        <dbReference type="ARBA" id="ARBA00022989"/>
    </source>
</evidence>
<keyword evidence="5" id="KW-0406">Ion transport</keyword>
<evidence type="ECO:0000256" key="10">
    <source>
        <dbReference type="SAM" id="Phobius"/>
    </source>
</evidence>
<keyword evidence="3 10" id="KW-0812">Transmembrane</keyword>